<keyword evidence="2" id="KW-1185">Reference proteome</keyword>
<reference evidence="1" key="1">
    <citation type="submission" date="2022-08" db="UniProtKB">
        <authorList>
            <consortium name="EnsemblMetazoa"/>
        </authorList>
    </citation>
    <scope>IDENTIFICATION</scope>
    <source>
        <strain evidence="1">Dongola</strain>
    </source>
</reference>
<accession>A0A182IHW3</accession>
<name>A0A182IHW3_ANOAR</name>
<protein>
    <submittedName>
        <fullName evidence="1">Uncharacterized protein</fullName>
    </submittedName>
</protein>
<dbReference type="EnsemblMetazoa" id="AARA015034-RA">
    <property type="protein sequence ID" value="AARA015034-PA"/>
    <property type="gene ID" value="AARA015034"/>
</dbReference>
<sequence>MIIKKGKCHYSSYSY</sequence>
<evidence type="ECO:0000313" key="2">
    <source>
        <dbReference type="Proteomes" id="UP000075840"/>
    </source>
</evidence>
<organism evidence="1 2">
    <name type="scientific">Anopheles arabiensis</name>
    <name type="common">Mosquito</name>
    <dbReference type="NCBI Taxonomy" id="7173"/>
    <lineage>
        <taxon>Eukaryota</taxon>
        <taxon>Metazoa</taxon>
        <taxon>Ecdysozoa</taxon>
        <taxon>Arthropoda</taxon>
        <taxon>Hexapoda</taxon>
        <taxon>Insecta</taxon>
        <taxon>Pterygota</taxon>
        <taxon>Neoptera</taxon>
        <taxon>Endopterygota</taxon>
        <taxon>Diptera</taxon>
        <taxon>Nematocera</taxon>
        <taxon>Culicoidea</taxon>
        <taxon>Culicidae</taxon>
        <taxon>Anophelinae</taxon>
        <taxon>Anopheles</taxon>
    </lineage>
</organism>
<evidence type="ECO:0000313" key="1">
    <source>
        <dbReference type="EnsemblMetazoa" id="AARA015034-PA"/>
    </source>
</evidence>
<dbReference type="Proteomes" id="UP000075840">
    <property type="component" value="Unassembled WGS sequence"/>
</dbReference>
<dbReference type="VEuPathDB" id="VectorBase:AARA015034"/>
<proteinExistence type="predicted"/>
<dbReference type="EMBL" id="APCN01006251">
    <property type="status" value="NOT_ANNOTATED_CDS"/>
    <property type="molecule type" value="Genomic_DNA"/>
</dbReference>